<dbReference type="OrthoDB" id="273614at2"/>
<dbReference type="SMART" id="SM00347">
    <property type="entry name" value="HTH_MARR"/>
    <property type="match status" value="1"/>
</dbReference>
<evidence type="ECO:0000256" key="1">
    <source>
        <dbReference type="ARBA" id="ARBA00022679"/>
    </source>
</evidence>
<dbReference type="EMBL" id="LLXV01000039">
    <property type="protein sequence ID" value="KRG49974.1"/>
    <property type="molecule type" value="Genomic_DNA"/>
</dbReference>
<dbReference type="InterPro" id="IPR000182">
    <property type="entry name" value="GNAT_dom"/>
</dbReference>
<dbReference type="AlphaFoldDB" id="A0A0R0AYG7"/>
<evidence type="ECO:0000259" key="3">
    <source>
        <dbReference type="PROSITE" id="PS51186"/>
    </source>
</evidence>
<reference evidence="4 5" key="1">
    <citation type="journal article" date="2016" name="Front. Microbiol.">
        <title>Genome Sequence of Type Strains of Genus Stenotrophomonas.</title>
        <authorList>
            <person name="Patil P.P."/>
            <person name="Midha S."/>
            <person name="Kumar S."/>
            <person name="Patil P.B."/>
        </authorList>
    </citation>
    <scope>NUCLEOTIDE SEQUENCE [LARGE SCALE GENOMIC DNA]</scope>
    <source>
        <strain evidence="4 5">LMG 978</strain>
    </source>
</reference>
<dbReference type="PROSITE" id="PS51186">
    <property type="entry name" value="GNAT"/>
    <property type="match status" value="1"/>
</dbReference>
<dbReference type="InterPro" id="IPR016181">
    <property type="entry name" value="Acyl_CoA_acyltransferase"/>
</dbReference>
<dbReference type="InterPro" id="IPR036390">
    <property type="entry name" value="WH_DNA-bd_sf"/>
</dbReference>
<dbReference type="PROSITE" id="PS50995">
    <property type="entry name" value="HTH_MARR_2"/>
    <property type="match status" value="1"/>
</dbReference>
<organism evidence="4 5">
    <name type="scientific">Stenotrophomonas beteli</name>
    <dbReference type="NCBI Taxonomy" id="3384461"/>
    <lineage>
        <taxon>Bacteria</taxon>
        <taxon>Pseudomonadati</taxon>
        <taxon>Pseudomonadota</taxon>
        <taxon>Gammaproteobacteria</taxon>
        <taxon>Lysobacterales</taxon>
        <taxon>Lysobacteraceae</taxon>
        <taxon>Stenotrophomonas</taxon>
        <taxon>Stenotrophomonas maltophilia group</taxon>
    </lineage>
</organism>
<dbReference type="Pfam" id="PF12802">
    <property type="entry name" value="MarR_2"/>
    <property type="match status" value="1"/>
</dbReference>
<dbReference type="CDD" id="cd04301">
    <property type="entry name" value="NAT_SF"/>
    <property type="match status" value="1"/>
</dbReference>
<dbReference type="Proteomes" id="UP000051757">
    <property type="component" value="Unassembled WGS sequence"/>
</dbReference>
<dbReference type="InterPro" id="IPR000835">
    <property type="entry name" value="HTH_MarR-typ"/>
</dbReference>
<dbReference type="SUPFAM" id="SSF55729">
    <property type="entry name" value="Acyl-CoA N-acyltransferases (Nat)"/>
    <property type="match status" value="1"/>
</dbReference>
<proteinExistence type="predicted"/>
<evidence type="ECO:0000313" key="4">
    <source>
        <dbReference type="EMBL" id="KRG49974.1"/>
    </source>
</evidence>
<name>A0A0R0AYG7_9GAMM</name>
<dbReference type="PANTHER" id="PTHR13947:SF37">
    <property type="entry name" value="LD18367P"/>
    <property type="match status" value="1"/>
</dbReference>
<dbReference type="SUPFAM" id="SSF46785">
    <property type="entry name" value="Winged helix' DNA-binding domain"/>
    <property type="match status" value="1"/>
</dbReference>
<dbReference type="InterPro" id="IPR036388">
    <property type="entry name" value="WH-like_DNA-bd_sf"/>
</dbReference>
<sequence length="306" mass="33666">MSTLIADPVARVRAFNRFYTRRIAVLEERLLHSDFTLTEARVLFELATGQGITAAQLGQRLDLNAGYLSRLLSGLQARGLVQREPSVMDARANRLVLTEAGRAAFAQLDAASSESIGAMLGGISEAGCQRLLEAMGHIQALLGGASSGCVLRDPRPGDMGWVIQKHGALYAREFGWNAEFEALVADIVTRYLRAHDPQTERCWIAELDGTAVGSVFVVRHDAHNAKLRLLHVDASARRRGIGQRLVEEAMSFARAVGYKRMVLWTNAALTEARGLYERAGFELIAEQNEQLFGQPQVSQLWARPLV</sequence>
<accession>A0A0R0AYG7</accession>
<dbReference type="Gene3D" id="1.10.10.10">
    <property type="entry name" value="Winged helix-like DNA-binding domain superfamily/Winged helix DNA-binding domain"/>
    <property type="match status" value="1"/>
</dbReference>
<dbReference type="PANTHER" id="PTHR13947">
    <property type="entry name" value="GNAT FAMILY N-ACETYLTRANSFERASE"/>
    <property type="match status" value="1"/>
</dbReference>
<dbReference type="Pfam" id="PF00583">
    <property type="entry name" value="Acetyltransf_1"/>
    <property type="match status" value="1"/>
</dbReference>
<feature type="domain" description="HTH marR-type" evidence="2">
    <location>
        <begin position="1"/>
        <end position="140"/>
    </location>
</feature>
<gene>
    <name evidence="4" type="ORF">ARC23_12835</name>
</gene>
<keyword evidence="5" id="KW-1185">Reference proteome</keyword>
<feature type="domain" description="N-acetyltransferase" evidence="3">
    <location>
        <begin position="149"/>
        <end position="306"/>
    </location>
</feature>
<dbReference type="Gene3D" id="3.40.630.30">
    <property type="match status" value="1"/>
</dbReference>
<protein>
    <submittedName>
        <fullName evidence="4">MarR family transcriptional regulator</fullName>
    </submittedName>
</protein>
<dbReference type="PRINTS" id="PR00598">
    <property type="entry name" value="HTHMARR"/>
</dbReference>
<dbReference type="GO" id="GO:0003700">
    <property type="term" value="F:DNA-binding transcription factor activity"/>
    <property type="evidence" value="ECO:0007669"/>
    <property type="project" value="InterPro"/>
</dbReference>
<evidence type="ECO:0000313" key="5">
    <source>
        <dbReference type="Proteomes" id="UP000051757"/>
    </source>
</evidence>
<dbReference type="GO" id="GO:0008080">
    <property type="term" value="F:N-acetyltransferase activity"/>
    <property type="evidence" value="ECO:0007669"/>
    <property type="project" value="InterPro"/>
</dbReference>
<dbReference type="InterPro" id="IPR050769">
    <property type="entry name" value="NAT_camello-type"/>
</dbReference>
<comment type="caution">
    <text evidence="4">The sequence shown here is derived from an EMBL/GenBank/DDBJ whole genome shotgun (WGS) entry which is preliminary data.</text>
</comment>
<keyword evidence="1" id="KW-0808">Transferase</keyword>
<evidence type="ECO:0000259" key="2">
    <source>
        <dbReference type="PROSITE" id="PS50995"/>
    </source>
</evidence>